<dbReference type="Pfam" id="PF06073">
    <property type="entry name" value="DUF934"/>
    <property type="match status" value="1"/>
</dbReference>
<comment type="caution">
    <text evidence="1">The sequence shown here is derived from an EMBL/GenBank/DDBJ whole genome shotgun (WGS) entry which is preliminary data.</text>
</comment>
<evidence type="ECO:0000313" key="1">
    <source>
        <dbReference type="EMBL" id="RPE72432.1"/>
    </source>
</evidence>
<dbReference type="AlphaFoldDB" id="A0A3N4UP90"/>
<reference evidence="1 2" key="1">
    <citation type="submission" date="2018-11" db="EMBL/GenBank/DDBJ databases">
        <title>Genomic Encyclopedia of Type Strains, Phase IV (KMG-IV): sequencing the most valuable type-strain genomes for metagenomic binning, comparative biology and taxonomic classification.</title>
        <authorList>
            <person name="Goeker M."/>
        </authorList>
    </citation>
    <scope>NUCLEOTIDE SEQUENCE [LARGE SCALE GENOMIC DNA]</scope>
    <source>
        <strain evidence="1 2">DSM 101684</strain>
    </source>
</reference>
<name>A0A3N4UP90_9BURK</name>
<gene>
    <name evidence="1" type="ORF">EDC62_0121</name>
</gene>
<dbReference type="Proteomes" id="UP000272193">
    <property type="component" value="Unassembled WGS sequence"/>
</dbReference>
<dbReference type="EMBL" id="RKQL01000001">
    <property type="protein sequence ID" value="RPE72432.1"/>
    <property type="molecule type" value="Genomic_DNA"/>
</dbReference>
<dbReference type="OrthoDB" id="9800421at2"/>
<proteinExistence type="predicted"/>
<keyword evidence="2" id="KW-1185">Reference proteome</keyword>
<dbReference type="RefSeq" id="WP_124219308.1">
    <property type="nucleotide sequence ID" value="NZ_RKQL01000001.1"/>
</dbReference>
<organism evidence="1 2">
    <name type="scientific">Tibeticola sediminis</name>
    <dbReference type="NCBI Taxonomy" id="1917811"/>
    <lineage>
        <taxon>Bacteria</taxon>
        <taxon>Pseudomonadati</taxon>
        <taxon>Pseudomonadota</taxon>
        <taxon>Betaproteobacteria</taxon>
        <taxon>Burkholderiales</taxon>
        <taxon>Comamonadaceae</taxon>
        <taxon>Tibeticola</taxon>
    </lineage>
</organism>
<protein>
    <submittedName>
        <fullName evidence="1">Uncharacterized protein DUF934</fullName>
    </submittedName>
</protein>
<sequence length="128" mass="14288">MSTLIALNADLTPAIGQNSVKLSNTDDVLGLALDRVHCIELEFPQWTDGRAYSQAWLLRRRRGFRGDIRATGDLRVDQLLQLRRCGFSSAQFPHPVATSTVERALQAFSGFYQADALHPHARLLREAA</sequence>
<dbReference type="InterPro" id="IPR008318">
    <property type="entry name" value="UCP030820"/>
</dbReference>
<evidence type="ECO:0000313" key="2">
    <source>
        <dbReference type="Proteomes" id="UP000272193"/>
    </source>
</evidence>
<accession>A0A3N4UP90</accession>